<dbReference type="PIRSF" id="PIRSF029557">
    <property type="entry name" value="UCP029557"/>
    <property type="match status" value="1"/>
</dbReference>
<evidence type="ECO:0000259" key="2">
    <source>
        <dbReference type="Pfam" id="PF21028"/>
    </source>
</evidence>
<dbReference type="RefSeq" id="WP_119585152.1">
    <property type="nucleotide sequence ID" value="NZ_CAWODQ010000012.1"/>
</dbReference>
<evidence type="ECO:0000259" key="1">
    <source>
        <dbReference type="Pfam" id="PF06938"/>
    </source>
</evidence>
<keyword evidence="4" id="KW-1185">Reference proteome</keyword>
<comment type="caution">
    <text evidence="3">The sequence shown here is derived from an EMBL/GenBank/DDBJ whole genome shotgun (WGS) entry which is preliminary data.</text>
</comment>
<evidence type="ECO:0000313" key="4">
    <source>
        <dbReference type="Proteomes" id="UP000286576"/>
    </source>
</evidence>
<proteinExistence type="predicted"/>
<accession>A0A418NUF0</accession>
<name>A0A418NUF0_9SPHN</name>
<dbReference type="AlphaFoldDB" id="A0A418NUF0"/>
<evidence type="ECO:0000313" key="3">
    <source>
        <dbReference type="EMBL" id="RIV87584.1"/>
    </source>
</evidence>
<reference evidence="3 4" key="1">
    <citation type="submission" date="2018-08" db="EMBL/GenBank/DDBJ databases">
        <title>Erythrobacter zhengii sp.nov., a bacterium isolated from deep-sea sediment.</title>
        <authorList>
            <person name="Fang C."/>
            <person name="Wu Y.-H."/>
            <person name="Sun C."/>
            <person name="Wang H."/>
            <person name="Cheng H."/>
            <person name="Meng F.-X."/>
            <person name="Wang C.-S."/>
            <person name="Xu X.-W."/>
        </authorList>
    </citation>
    <scope>NUCLEOTIDE SEQUENCE [LARGE SCALE GENOMIC DNA]</scope>
    <source>
        <strain evidence="3 4">V18</strain>
    </source>
</reference>
<dbReference type="OrthoDB" id="3078366at2"/>
<organism evidence="3 4">
    <name type="scientific">Aurantiacibacter zhengii</name>
    <dbReference type="NCBI Taxonomy" id="2307003"/>
    <lineage>
        <taxon>Bacteria</taxon>
        <taxon>Pseudomonadati</taxon>
        <taxon>Pseudomonadota</taxon>
        <taxon>Alphaproteobacteria</taxon>
        <taxon>Sphingomonadales</taxon>
        <taxon>Erythrobacteraceae</taxon>
        <taxon>Aurantiacibacter</taxon>
    </lineage>
</organism>
<protein>
    <submittedName>
        <fullName evidence="3">DUF1285 domain-containing protein</fullName>
    </submittedName>
</protein>
<dbReference type="EMBL" id="QXFL01000002">
    <property type="protein sequence ID" value="RIV87584.1"/>
    <property type="molecule type" value="Genomic_DNA"/>
</dbReference>
<sequence>MAYDIPPDLAGMNLLEIAEQVQARKLPPVDTWKPESTSDSRMRIAADGTWYHDGSPVTRPAMVRAFASLLWRDPADGQHYLVTPHYRQTIEVEDAAFIATDMRDDDGALAFRLNTDELVIAGPDNPLRAEGDPDAPSIYLAVRHGCEAKLDRSTWMQLAEFALERGGDDLAVTSQGETFSLRPSA</sequence>
<dbReference type="Pfam" id="PF21028">
    <property type="entry name" value="DUF1285_C"/>
    <property type="match status" value="1"/>
</dbReference>
<dbReference type="InterPro" id="IPR048342">
    <property type="entry name" value="DUF1285_C"/>
</dbReference>
<feature type="domain" description="DUF1285" evidence="2">
    <location>
        <begin position="96"/>
        <end position="181"/>
    </location>
</feature>
<dbReference type="Proteomes" id="UP000286576">
    <property type="component" value="Unassembled WGS sequence"/>
</dbReference>
<gene>
    <name evidence="3" type="ORF">D2V07_04375</name>
</gene>
<dbReference type="Gene3D" id="3.10.540.10">
    <property type="entry name" value="duf1285 like domain"/>
    <property type="match status" value="1"/>
</dbReference>
<dbReference type="InterPro" id="IPR023361">
    <property type="entry name" value="DUF1285_beta_roll_sf"/>
</dbReference>
<dbReference type="Gene3D" id="2.30.270.10">
    <property type="entry name" value="duf1285 protein"/>
    <property type="match status" value="1"/>
</dbReference>
<dbReference type="InterPro" id="IPR010707">
    <property type="entry name" value="DUF1285"/>
</dbReference>
<dbReference type="InterPro" id="IPR048341">
    <property type="entry name" value="DUF1285_N"/>
</dbReference>
<dbReference type="Pfam" id="PF06938">
    <property type="entry name" value="DUF1285_N"/>
    <property type="match status" value="1"/>
</dbReference>
<feature type="domain" description="DUF1285" evidence="1">
    <location>
        <begin position="27"/>
        <end position="95"/>
    </location>
</feature>